<dbReference type="Proteomes" id="UP001230156">
    <property type="component" value="Unassembled WGS sequence"/>
</dbReference>
<gene>
    <name evidence="1" type="ORF">Q8A70_04675</name>
</gene>
<proteinExistence type="predicted"/>
<accession>A0ABU0YJV1</accession>
<keyword evidence="2" id="KW-1185">Reference proteome</keyword>
<sequence length="88" mass="9524">MKATSETRPRPQHLEAKDVAHLVGDLEHATIAAILATGATYAEIEQALKWLGGGHEEPRLNSEGLSPTAEIVYDILLADPAYDEDSDQ</sequence>
<comment type="caution">
    <text evidence="1">The sequence shown here is derived from an EMBL/GenBank/DDBJ whole genome shotgun (WGS) entry which is preliminary data.</text>
</comment>
<evidence type="ECO:0000313" key="1">
    <source>
        <dbReference type="EMBL" id="MDQ7246943.1"/>
    </source>
</evidence>
<dbReference type="RefSeq" id="WP_379955066.1">
    <property type="nucleotide sequence ID" value="NZ_JAUYVI010000002.1"/>
</dbReference>
<reference evidence="2" key="1">
    <citation type="submission" date="2023-08" db="EMBL/GenBank/DDBJ databases">
        <title>Rhodospirillaceae gen. nov., a novel taxon isolated from the Yangtze River Yuezi River estuary sludge.</title>
        <authorList>
            <person name="Ruan L."/>
        </authorList>
    </citation>
    <scope>NUCLEOTIDE SEQUENCE [LARGE SCALE GENOMIC DNA]</scope>
    <source>
        <strain evidence="2">R-7</strain>
    </source>
</reference>
<name>A0ABU0YJV1_9PROT</name>
<organism evidence="1 2">
    <name type="scientific">Dongia sedimenti</name>
    <dbReference type="NCBI Taxonomy" id="3064282"/>
    <lineage>
        <taxon>Bacteria</taxon>
        <taxon>Pseudomonadati</taxon>
        <taxon>Pseudomonadota</taxon>
        <taxon>Alphaproteobacteria</taxon>
        <taxon>Rhodospirillales</taxon>
        <taxon>Dongiaceae</taxon>
        <taxon>Dongia</taxon>
    </lineage>
</organism>
<protein>
    <submittedName>
        <fullName evidence="1">Uncharacterized protein</fullName>
    </submittedName>
</protein>
<evidence type="ECO:0000313" key="2">
    <source>
        <dbReference type="Proteomes" id="UP001230156"/>
    </source>
</evidence>
<dbReference type="EMBL" id="JAUYVI010000002">
    <property type="protein sequence ID" value="MDQ7246943.1"/>
    <property type="molecule type" value="Genomic_DNA"/>
</dbReference>